<feature type="compositionally biased region" description="Basic and acidic residues" evidence="2">
    <location>
        <begin position="121"/>
        <end position="130"/>
    </location>
</feature>
<accession>A0ABQ4ZW55</accession>
<evidence type="ECO:0000256" key="2">
    <source>
        <dbReference type="SAM" id="MobiDB-lite"/>
    </source>
</evidence>
<dbReference type="Proteomes" id="UP001151760">
    <property type="component" value="Unassembled WGS sequence"/>
</dbReference>
<name>A0ABQ4ZW55_9ASTR</name>
<feature type="coiled-coil region" evidence="1">
    <location>
        <begin position="235"/>
        <end position="262"/>
    </location>
</feature>
<sequence>MVTEDDALSKKKKIDKLMALISLSFIKIYNPTSNNLRTSSNTNRANQDNTPRINKGTGMIIRGHVTRECQKPKRVKDAAYHKEKMLLCKQKEAGVQLSAEQVDWRDGTDDELEDQELEAHYIQHPEKPESANDTYPDEQSDNNIIIDSLDMSTNEDQADHDDDDDLAREQSSNNHFKEANMELVKNNQLMFKYLKKFQAELDRYHDVNYALKVEIERENAKGELVSHKMSSEKLFNEYTRKINDLNQTILEMKKELMAHQESISIMSHEKEAQKKFYKTREDNELEKVITLENKIKVLDDIVYKTGQSVQTMNMFNHSCKTSFVKPEFLKKAQRANSRLYDIGCYNDNLALMLAPESDETIHLAQENQLKLSDLIKPLIIKT</sequence>
<evidence type="ECO:0000313" key="3">
    <source>
        <dbReference type="EMBL" id="GJS93571.1"/>
    </source>
</evidence>
<dbReference type="EMBL" id="BQNB010011666">
    <property type="protein sequence ID" value="GJS93571.1"/>
    <property type="molecule type" value="Genomic_DNA"/>
</dbReference>
<feature type="region of interest" description="Disordered" evidence="2">
    <location>
        <begin position="37"/>
        <end position="56"/>
    </location>
</feature>
<keyword evidence="4" id="KW-1185">Reference proteome</keyword>
<feature type="region of interest" description="Disordered" evidence="2">
    <location>
        <begin position="121"/>
        <end position="141"/>
    </location>
</feature>
<feature type="compositionally biased region" description="Low complexity" evidence="2">
    <location>
        <begin position="37"/>
        <end position="46"/>
    </location>
</feature>
<organism evidence="3 4">
    <name type="scientific">Tanacetum coccineum</name>
    <dbReference type="NCBI Taxonomy" id="301880"/>
    <lineage>
        <taxon>Eukaryota</taxon>
        <taxon>Viridiplantae</taxon>
        <taxon>Streptophyta</taxon>
        <taxon>Embryophyta</taxon>
        <taxon>Tracheophyta</taxon>
        <taxon>Spermatophyta</taxon>
        <taxon>Magnoliopsida</taxon>
        <taxon>eudicotyledons</taxon>
        <taxon>Gunneridae</taxon>
        <taxon>Pentapetalae</taxon>
        <taxon>asterids</taxon>
        <taxon>campanulids</taxon>
        <taxon>Asterales</taxon>
        <taxon>Asteraceae</taxon>
        <taxon>Asteroideae</taxon>
        <taxon>Anthemideae</taxon>
        <taxon>Anthemidinae</taxon>
        <taxon>Tanacetum</taxon>
    </lineage>
</organism>
<reference evidence="3" key="2">
    <citation type="submission" date="2022-01" db="EMBL/GenBank/DDBJ databases">
        <authorList>
            <person name="Yamashiro T."/>
            <person name="Shiraishi A."/>
            <person name="Satake H."/>
            <person name="Nakayama K."/>
        </authorList>
    </citation>
    <scope>NUCLEOTIDE SEQUENCE</scope>
</reference>
<feature type="region of interest" description="Disordered" evidence="2">
    <location>
        <begin position="154"/>
        <end position="178"/>
    </location>
</feature>
<gene>
    <name evidence="3" type="ORF">Tco_0800539</name>
</gene>
<evidence type="ECO:0000256" key="1">
    <source>
        <dbReference type="SAM" id="Coils"/>
    </source>
</evidence>
<proteinExistence type="predicted"/>
<keyword evidence="1" id="KW-0175">Coiled coil</keyword>
<reference evidence="3" key="1">
    <citation type="journal article" date="2022" name="Int. J. Mol. Sci.">
        <title>Draft Genome of Tanacetum Coccineum: Genomic Comparison of Closely Related Tanacetum-Family Plants.</title>
        <authorList>
            <person name="Yamashiro T."/>
            <person name="Shiraishi A."/>
            <person name="Nakayama K."/>
            <person name="Satake H."/>
        </authorList>
    </citation>
    <scope>NUCLEOTIDE SEQUENCE</scope>
</reference>
<feature type="compositionally biased region" description="Acidic residues" evidence="2">
    <location>
        <begin position="156"/>
        <end position="166"/>
    </location>
</feature>
<comment type="caution">
    <text evidence="3">The sequence shown here is derived from an EMBL/GenBank/DDBJ whole genome shotgun (WGS) entry which is preliminary data.</text>
</comment>
<protein>
    <submittedName>
        <fullName evidence="3">Uncharacterized protein</fullName>
    </submittedName>
</protein>
<evidence type="ECO:0000313" key="4">
    <source>
        <dbReference type="Proteomes" id="UP001151760"/>
    </source>
</evidence>